<dbReference type="InterPro" id="IPR010621">
    <property type="entry name" value="DUF1214"/>
</dbReference>
<protein>
    <submittedName>
        <fullName evidence="1">DUF1254 domain-containing protein</fullName>
    </submittedName>
</protein>
<dbReference type="PANTHER" id="PTHR36509">
    <property type="entry name" value="BLL3101 PROTEIN"/>
    <property type="match status" value="1"/>
</dbReference>
<reference evidence="1 2" key="1">
    <citation type="submission" date="2020-10" db="EMBL/GenBank/DDBJ databases">
        <title>Complete genome sequence of Cupriavidus basilensis CCUG 49340T.</title>
        <authorList>
            <person name="Salva-Serra F."/>
            <person name="Donoso R.A."/>
            <person name="Cho K.H."/>
            <person name="Yoo J.A."/>
            <person name="Lee K."/>
            <person name="Yoon S.-H."/>
            <person name="Perez-Pantoja D."/>
            <person name="Moore E.R.B."/>
        </authorList>
    </citation>
    <scope>NUCLEOTIDE SEQUENCE [LARGE SCALE GENOMIC DNA]</scope>
    <source>
        <strain evidence="2">CCUG 49340</strain>
    </source>
</reference>
<proteinExistence type="predicted"/>
<dbReference type="SUPFAM" id="SSF160935">
    <property type="entry name" value="VPA0735-like"/>
    <property type="match status" value="1"/>
</dbReference>
<dbReference type="EMBL" id="CP062803">
    <property type="protein sequence ID" value="QOT78628.1"/>
    <property type="molecule type" value="Genomic_DNA"/>
</dbReference>
<dbReference type="Proteomes" id="UP000397656">
    <property type="component" value="Chromosome 1"/>
</dbReference>
<gene>
    <name evidence="1" type="ORF">F7R26_016520</name>
</gene>
<dbReference type="AlphaFoldDB" id="A0A643FM07"/>
<sequence length="491" mass="54101">MSSLLRIKFSSPLLSVALASLVAVATPVGALATQDSPAAVTGPVAGTKMTDAYLQMAARNIYFWAWPMINVYNRRLAFKDLPEPGLMGGTVPIAPSNRLSMLTDYIAPDERLVACPNQDVVYGFSVLALDQSPVVVQVPDFGKRFWVYQVVDLRTDSFAEFGKMYGTKPGFYLLVGPDWKGAVPKGITKVFRAKSNTGVFIPRVFQDDAPADKQAVQSSLSGVNLYPLAEYTGKMQTRDWTKLPKFPNQSTGDAETKWVVPEKFWDALPLVLKDARPLPGEQARYAEALALVDAAAKDPRIKEVLIKAAAQADSEIVDPLFQFRNYGLQLPDHWSTISNGAAFGTDYFSRTAAAKSNIFVNKQNETKYFYQDLDAAGGRLNGASKYTITFAKGAEPPVKGFWSLTLYNQHHFFSENALKRYSIGTKNKNLKYNADGSLTLYIQPDSPGGDKESNWLPAPKGEDFSLYVRAYWPEAAVLNGKWTPPPAVKSN</sequence>
<accession>A0A643FM07</accession>
<organism evidence="1 2">
    <name type="scientific">Cupriavidus basilensis</name>
    <dbReference type="NCBI Taxonomy" id="68895"/>
    <lineage>
        <taxon>Bacteria</taxon>
        <taxon>Pseudomonadati</taxon>
        <taxon>Pseudomonadota</taxon>
        <taxon>Betaproteobacteria</taxon>
        <taxon>Burkholderiales</taxon>
        <taxon>Burkholderiaceae</taxon>
        <taxon>Cupriavidus</taxon>
    </lineage>
</organism>
<evidence type="ECO:0000313" key="2">
    <source>
        <dbReference type="Proteomes" id="UP000397656"/>
    </source>
</evidence>
<evidence type="ECO:0000313" key="1">
    <source>
        <dbReference type="EMBL" id="QOT78628.1"/>
    </source>
</evidence>
<dbReference type="PANTHER" id="PTHR36509:SF2">
    <property type="entry name" value="BLL3101 PROTEIN"/>
    <property type="match status" value="1"/>
</dbReference>
<dbReference type="Gene3D" id="2.60.120.600">
    <property type="entry name" value="Domain of unknown function DUF1214, C-terminal domain"/>
    <property type="match status" value="1"/>
</dbReference>
<dbReference type="Pfam" id="PF06863">
    <property type="entry name" value="DUF1254"/>
    <property type="match status" value="1"/>
</dbReference>
<dbReference type="InterPro" id="IPR037050">
    <property type="entry name" value="DUF1254_sf"/>
</dbReference>
<dbReference type="InterPro" id="IPR037049">
    <property type="entry name" value="DUF1214_C_sf"/>
</dbReference>
<name>A0A643FM07_9BURK</name>
<dbReference type="Gene3D" id="2.60.40.1610">
    <property type="entry name" value="Domain of unknown function DUF1254"/>
    <property type="match status" value="1"/>
</dbReference>
<dbReference type="Pfam" id="PF06742">
    <property type="entry name" value="DUF1214"/>
    <property type="match status" value="1"/>
</dbReference>
<dbReference type="InterPro" id="IPR010679">
    <property type="entry name" value="DUF1254"/>
</dbReference>